<keyword evidence="5" id="KW-0808">Transferase</keyword>
<dbReference type="InterPro" id="IPR004358">
    <property type="entry name" value="Sig_transdc_His_kin-like_C"/>
</dbReference>
<dbReference type="CDD" id="cd00075">
    <property type="entry name" value="HATPase"/>
    <property type="match status" value="1"/>
</dbReference>
<dbReference type="CDD" id="cd06225">
    <property type="entry name" value="HAMP"/>
    <property type="match status" value="1"/>
</dbReference>
<evidence type="ECO:0000259" key="12">
    <source>
        <dbReference type="PROSITE" id="PS50109"/>
    </source>
</evidence>
<dbReference type="EMBL" id="JBHSMG010000004">
    <property type="protein sequence ID" value="MFC5503365.1"/>
    <property type="molecule type" value="Genomic_DNA"/>
</dbReference>
<dbReference type="InterPro" id="IPR003661">
    <property type="entry name" value="HisK_dim/P_dom"/>
</dbReference>
<dbReference type="SUPFAM" id="SSF47384">
    <property type="entry name" value="Homodimeric domain of signal transducing histidine kinase"/>
    <property type="match status" value="1"/>
</dbReference>
<dbReference type="Gene3D" id="1.10.287.130">
    <property type="match status" value="1"/>
</dbReference>
<evidence type="ECO:0000256" key="9">
    <source>
        <dbReference type="ARBA" id="ARBA00023012"/>
    </source>
</evidence>
<protein>
    <recommendedName>
        <fullName evidence="3">histidine kinase</fullName>
        <ecNumber evidence="3">2.7.13.3</ecNumber>
    </recommendedName>
</protein>
<keyword evidence="4" id="KW-0597">Phosphoprotein</keyword>
<dbReference type="InterPro" id="IPR003660">
    <property type="entry name" value="HAMP_dom"/>
</dbReference>
<dbReference type="SMART" id="SM00387">
    <property type="entry name" value="HATPase_c"/>
    <property type="match status" value="1"/>
</dbReference>
<keyword evidence="7 14" id="KW-0418">Kinase</keyword>
<dbReference type="PANTHER" id="PTHR45436:SF5">
    <property type="entry name" value="SENSOR HISTIDINE KINASE TRCS"/>
    <property type="match status" value="1"/>
</dbReference>
<dbReference type="Pfam" id="PF00672">
    <property type="entry name" value="HAMP"/>
    <property type="match status" value="1"/>
</dbReference>
<dbReference type="Gene3D" id="3.30.565.10">
    <property type="entry name" value="Histidine kinase-like ATPase, C-terminal domain"/>
    <property type="match status" value="1"/>
</dbReference>
<evidence type="ECO:0000256" key="4">
    <source>
        <dbReference type="ARBA" id="ARBA00022553"/>
    </source>
</evidence>
<dbReference type="Pfam" id="PF02518">
    <property type="entry name" value="HATPase_c"/>
    <property type="match status" value="1"/>
</dbReference>
<sequence length="489" mass="52786">MALRGIGRMLRSARFRILASMLLVTALGMTVAGVTTYLIQRERVLAQIDDRLEMTVDGLQSIADGTPDAPAPTTVSAFLTEAMQRVLPDHNESILGFVDRKAAYVPSSGIPFRLDRDPAFVALVLREADPRHAVRGTANTIWGTLRYVIIPVSIKSDIDTGLYVSAYNIDDELAQLSQAFGSYAFIALGVLVVVGLVGWFVGGRLLRPIRLLQTAASAASQNTLSERIPVTGNDDVSVLATTFNAMLDRLQSSFAAQRGLLDDVGHELRTPITIVRGHLELLDPGDVREVTVTRDLAIDELDRMQLLVDDIALLAKTDAPGFLRPARVDLGEFADSVLAKAQALAPERRWTLVARAEQPARIDPVRTTQAWLQLAENAVKYSTPGTPIELGCAVDTETVELWVRDRGPGIPDDQLGRVFKRFARVGVGRGDDGSGLGLSIVAAIAELQGGRARAENVPGGARVVIELPLGSADEVEQEEGIDGAEHPDR</sequence>
<dbReference type="PROSITE" id="PS50109">
    <property type="entry name" value="HIS_KIN"/>
    <property type="match status" value="1"/>
</dbReference>
<evidence type="ECO:0000256" key="6">
    <source>
        <dbReference type="ARBA" id="ARBA00022692"/>
    </source>
</evidence>
<evidence type="ECO:0000256" key="2">
    <source>
        <dbReference type="ARBA" id="ARBA00004236"/>
    </source>
</evidence>
<reference evidence="15" key="1">
    <citation type="journal article" date="2019" name="Int. J. Syst. Evol. Microbiol.">
        <title>The Global Catalogue of Microorganisms (GCM) 10K type strain sequencing project: providing services to taxonomists for standard genome sequencing and annotation.</title>
        <authorList>
            <consortium name="The Broad Institute Genomics Platform"/>
            <consortium name="The Broad Institute Genome Sequencing Center for Infectious Disease"/>
            <person name="Wu L."/>
            <person name="Ma J."/>
        </authorList>
    </citation>
    <scope>NUCLEOTIDE SEQUENCE [LARGE SCALE GENOMIC DNA]</scope>
    <source>
        <strain evidence="15">CGMCC 4.6997</strain>
    </source>
</reference>
<comment type="catalytic activity">
    <reaction evidence="1">
        <text>ATP + protein L-histidine = ADP + protein N-phospho-L-histidine.</text>
        <dbReference type="EC" id="2.7.13.3"/>
    </reaction>
</comment>
<keyword evidence="8 11" id="KW-1133">Transmembrane helix</keyword>
<evidence type="ECO:0000256" key="7">
    <source>
        <dbReference type="ARBA" id="ARBA00022777"/>
    </source>
</evidence>
<dbReference type="PRINTS" id="PR00344">
    <property type="entry name" value="BCTRLSENSOR"/>
</dbReference>
<dbReference type="CDD" id="cd00082">
    <property type="entry name" value="HisKA"/>
    <property type="match status" value="1"/>
</dbReference>
<dbReference type="InterPro" id="IPR050428">
    <property type="entry name" value="TCS_sensor_his_kinase"/>
</dbReference>
<dbReference type="PANTHER" id="PTHR45436">
    <property type="entry name" value="SENSOR HISTIDINE KINASE YKOH"/>
    <property type="match status" value="1"/>
</dbReference>
<keyword evidence="15" id="KW-1185">Reference proteome</keyword>
<evidence type="ECO:0000259" key="13">
    <source>
        <dbReference type="PROSITE" id="PS50885"/>
    </source>
</evidence>
<feature type="transmembrane region" description="Helical" evidence="11">
    <location>
        <begin position="180"/>
        <end position="201"/>
    </location>
</feature>
<dbReference type="RefSeq" id="WP_386741078.1">
    <property type="nucleotide sequence ID" value="NZ_JBHSMG010000004.1"/>
</dbReference>
<proteinExistence type="predicted"/>
<dbReference type="InterPro" id="IPR036890">
    <property type="entry name" value="HATPase_C_sf"/>
</dbReference>
<dbReference type="InterPro" id="IPR036097">
    <property type="entry name" value="HisK_dim/P_sf"/>
</dbReference>
<dbReference type="SUPFAM" id="SSF55874">
    <property type="entry name" value="ATPase domain of HSP90 chaperone/DNA topoisomerase II/histidine kinase"/>
    <property type="match status" value="1"/>
</dbReference>
<dbReference type="Proteomes" id="UP001596039">
    <property type="component" value="Unassembled WGS sequence"/>
</dbReference>
<dbReference type="SMART" id="SM00388">
    <property type="entry name" value="HisKA"/>
    <property type="match status" value="1"/>
</dbReference>
<dbReference type="SUPFAM" id="SSF158472">
    <property type="entry name" value="HAMP domain-like"/>
    <property type="match status" value="1"/>
</dbReference>
<gene>
    <name evidence="14" type="ORF">ACFPJ4_14045</name>
</gene>
<organism evidence="14 15">
    <name type="scientific">Lysinimonas soli</name>
    <dbReference type="NCBI Taxonomy" id="1074233"/>
    <lineage>
        <taxon>Bacteria</taxon>
        <taxon>Bacillati</taxon>
        <taxon>Actinomycetota</taxon>
        <taxon>Actinomycetes</taxon>
        <taxon>Micrococcales</taxon>
        <taxon>Microbacteriaceae</taxon>
        <taxon>Lysinimonas</taxon>
    </lineage>
</organism>
<keyword evidence="6 11" id="KW-0812">Transmembrane</keyword>
<comment type="subcellular location">
    <subcellularLocation>
        <location evidence="2">Cell membrane</location>
    </subcellularLocation>
</comment>
<dbReference type="PROSITE" id="PS50885">
    <property type="entry name" value="HAMP"/>
    <property type="match status" value="1"/>
</dbReference>
<dbReference type="InterPro" id="IPR005467">
    <property type="entry name" value="His_kinase_dom"/>
</dbReference>
<evidence type="ECO:0000313" key="14">
    <source>
        <dbReference type="EMBL" id="MFC5503365.1"/>
    </source>
</evidence>
<accession>A0ABW0NTF6</accession>
<evidence type="ECO:0000256" key="10">
    <source>
        <dbReference type="ARBA" id="ARBA00023136"/>
    </source>
</evidence>
<evidence type="ECO:0000256" key="3">
    <source>
        <dbReference type="ARBA" id="ARBA00012438"/>
    </source>
</evidence>
<dbReference type="EC" id="2.7.13.3" evidence="3"/>
<feature type="domain" description="Histidine kinase" evidence="12">
    <location>
        <begin position="263"/>
        <end position="471"/>
    </location>
</feature>
<dbReference type="Pfam" id="PF00512">
    <property type="entry name" value="HisKA"/>
    <property type="match status" value="1"/>
</dbReference>
<name>A0ABW0NTF6_9MICO</name>
<feature type="domain" description="HAMP" evidence="13">
    <location>
        <begin position="203"/>
        <end position="255"/>
    </location>
</feature>
<dbReference type="GO" id="GO:0016301">
    <property type="term" value="F:kinase activity"/>
    <property type="evidence" value="ECO:0007669"/>
    <property type="project" value="UniProtKB-KW"/>
</dbReference>
<evidence type="ECO:0000256" key="5">
    <source>
        <dbReference type="ARBA" id="ARBA00022679"/>
    </source>
</evidence>
<dbReference type="SMART" id="SM00304">
    <property type="entry name" value="HAMP"/>
    <property type="match status" value="1"/>
</dbReference>
<keyword evidence="9" id="KW-0902">Two-component regulatory system</keyword>
<keyword evidence="10 11" id="KW-0472">Membrane</keyword>
<comment type="caution">
    <text evidence="14">The sequence shown here is derived from an EMBL/GenBank/DDBJ whole genome shotgun (WGS) entry which is preliminary data.</text>
</comment>
<evidence type="ECO:0000256" key="1">
    <source>
        <dbReference type="ARBA" id="ARBA00000085"/>
    </source>
</evidence>
<evidence type="ECO:0000256" key="8">
    <source>
        <dbReference type="ARBA" id="ARBA00022989"/>
    </source>
</evidence>
<evidence type="ECO:0000256" key="11">
    <source>
        <dbReference type="SAM" id="Phobius"/>
    </source>
</evidence>
<dbReference type="Gene3D" id="6.10.340.10">
    <property type="match status" value="1"/>
</dbReference>
<evidence type="ECO:0000313" key="15">
    <source>
        <dbReference type="Proteomes" id="UP001596039"/>
    </source>
</evidence>
<dbReference type="InterPro" id="IPR003594">
    <property type="entry name" value="HATPase_dom"/>
</dbReference>